<dbReference type="EMBL" id="BLLF01001843">
    <property type="protein sequence ID" value="GFH21506.1"/>
    <property type="molecule type" value="Genomic_DNA"/>
</dbReference>
<reference evidence="2 3" key="1">
    <citation type="submission" date="2020-02" db="EMBL/GenBank/DDBJ databases">
        <title>Draft genome sequence of Haematococcus lacustris strain NIES-144.</title>
        <authorList>
            <person name="Morimoto D."/>
            <person name="Nakagawa S."/>
            <person name="Yoshida T."/>
            <person name="Sawayama S."/>
        </authorList>
    </citation>
    <scope>NUCLEOTIDE SEQUENCE [LARGE SCALE GENOMIC DNA]</scope>
    <source>
        <strain evidence="2 3">NIES-144</strain>
    </source>
</reference>
<evidence type="ECO:0000313" key="3">
    <source>
        <dbReference type="Proteomes" id="UP000485058"/>
    </source>
</evidence>
<protein>
    <submittedName>
        <fullName evidence="2">Uncharacterized protein</fullName>
    </submittedName>
</protein>
<feature type="non-terminal residue" evidence="2">
    <location>
        <position position="77"/>
    </location>
</feature>
<sequence length="77" mass="8575">MSRAYGGAQLRPGASRLTDSYLDEDQDYEDEGRGYEYDDGLSVEQRARMAQARSRSAEAVEVGWCSTSHNQPQAVDN</sequence>
<feature type="non-terminal residue" evidence="2">
    <location>
        <position position="1"/>
    </location>
</feature>
<evidence type="ECO:0000313" key="2">
    <source>
        <dbReference type="EMBL" id="GFH21506.1"/>
    </source>
</evidence>
<proteinExistence type="predicted"/>
<comment type="caution">
    <text evidence="2">The sequence shown here is derived from an EMBL/GenBank/DDBJ whole genome shotgun (WGS) entry which is preliminary data.</text>
</comment>
<evidence type="ECO:0000256" key="1">
    <source>
        <dbReference type="SAM" id="MobiDB-lite"/>
    </source>
</evidence>
<feature type="region of interest" description="Disordered" evidence="1">
    <location>
        <begin position="1"/>
        <end position="39"/>
    </location>
</feature>
<dbReference type="Proteomes" id="UP000485058">
    <property type="component" value="Unassembled WGS sequence"/>
</dbReference>
<accession>A0A699ZRX5</accession>
<gene>
    <name evidence="2" type="ORF">HaLaN_18825</name>
</gene>
<keyword evidence="3" id="KW-1185">Reference proteome</keyword>
<organism evidence="2 3">
    <name type="scientific">Haematococcus lacustris</name>
    <name type="common">Green alga</name>
    <name type="synonym">Haematococcus pluvialis</name>
    <dbReference type="NCBI Taxonomy" id="44745"/>
    <lineage>
        <taxon>Eukaryota</taxon>
        <taxon>Viridiplantae</taxon>
        <taxon>Chlorophyta</taxon>
        <taxon>core chlorophytes</taxon>
        <taxon>Chlorophyceae</taxon>
        <taxon>CS clade</taxon>
        <taxon>Chlamydomonadales</taxon>
        <taxon>Haematococcaceae</taxon>
        <taxon>Haematococcus</taxon>
    </lineage>
</organism>
<dbReference type="AlphaFoldDB" id="A0A699ZRX5"/>
<feature type="compositionally biased region" description="Acidic residues" evidence="1">
    <location>
        <begin position="21"/>
        <end position="30"/>
    </location>
</feature>
<name>A0A699ZRX5_HAELA</name>